<dbReference type="GO" id="GO:0016757">
    <property type="term" value="F:glycosyltransferase activity"/>
    <property type="evidence" value="ECO:0007669"/>
    <property type="project" value="UniProtKB-KW"/>
</dbReference>
<comment type="caution">
    <text evidence="2">The sequence shown here is derived from an EMBL/GenBank/DDBJ whole genome shotgun (WGS) entry which is preliminary data.</text>
</comment>
<sequence>MTKVLYFYSENPLFLTQGNNTRAMGLLKYFKSKDISVDFVGDPIYINNLHFDELKNQKLITNGFLLKELRKKKKKIQKIFKKLGLLKIIEKTKVLDRLRANHQESFDEILKNNEYDYIVISYVFWTRLVENNKHIKNAKLIIDTHDFITPHFKNDKEFKLGKYFEEEIRSLSFFDKILVVSIEEKYIFDQFLDKEIHLISHPEEIKQKSEKELYDVIYVASNNVHNVKSVKWFFQKVYPLLSKDIKICVVGKINDNVPAALENVYNIDYVDNLEDVYSVSKIAICPMLSGTGVKIKVIEALSYGLPIVCNERGVDGLLNKTNNGCLVTNDEKTFASHIEKLISDKEFYNYHSVLAKDYFLDNHEKNKTYDKLDKVFLS</sequence>
<dbReference type="Proteomes" id="UP001485226">
    <property type="component" value="Unassembled WGS sequence"/>
</dbReference>
<evidence type="ECO:0000313" key="3">
    <source>
        <dbReference type="Proteomes" id="UP001485226"/>
    </source>
</evidence>
<evidence type="ECO:0000313" key="2">
    <source>
        <dbReference type="EMBL" id="MEL1255511.1"/>
    </source>
</evidence>
<dbReference type="PANTHER" id="PTHR46401:SF2">
    <property type="entry name" value="GLYCOSYLTRANSFERASE WBBK-RELATED"/>
    <property type="match status" value="1"/>
</dbReference>
<gene>
    <name evidence="2" type="ORF">AAEO57_17095</name>
</gene>
<proteinExistence type="predicted"/>
<accession>A0ABU9ISS9</accession>
<dbReference type="Gene3D" id="3.40.50.2000">
    <property type="entry name" value="Glycogen Phosphorylase B"/>
    <property type="match status" value="1"/>
</dbReference>
<evidence type="ECO:0000256" key="1">
    <source>
        <dbReference type="ARBA" id="ARBA00022679"/>
    </source>
</evidence>
<reference evidence="2 3" key="1">
    <citation type="submission" date="2024-04" db="EMBL/GenBank/DDBJ databases">
        <title>Flavobacterium sp. DGU38 16S ribosomal RNA gene Genome sequencing and assembly.</title>
        <authorList>
            <person name="Park S."/>
        </authorList>
    </citation>
    <scope>NUCLEOTIDE SEQUENCE [LARGE SCALE GENOMIC DNA]</scope>
    <source>
        <strain evidence="2 3">DGU38</strain>
    </source>
</reference>
<dbReference type="PANTHER" id="PTHR46401">
    <property type="entry name" value="GLYCOSYLTRANSFERASE WBBK-RELATED"/>
    <property type="match status" value="1"/>
</dbReference>
<organism evidence="2 3">
    <name type="scientific">Flavobacterium calami</name>
    <dbReference type="NCBI Taxonomy" id="3139144"/>
    <lineage>
        <taxon>Bacteria</taxon>
        <taxon>Pseudomonadati</taxon>
        <taxon>Bacteroidota</taxon>
        <taxon>Flavobacteriia</taxon>
        <taxon>Flavobacteriales</taxon>
        <taxon>Flavobacteriaceae</taxon>
        <taxon>Flavobacterium</taxon>
    </lineage>
</organism>
<dbReference type="EC" id="2.4.-.-" evidence="2"/>
<dbReference type="Pfam" id="PF13692">
    <property type="entry name" value="Glyco_trans_1_4"/>
    <property type="match status" value="1"/>
</dbReference>
<dbReference type="SUPFAM" id="SSF53756">
    <property type="entry name" value="UDP-Glycosyltransferase/glycogen phosphorylase"/>
    <property type="match status" value="1"/>
</dbReference>
<dbReference type="RefSeq" id="WP_341694249.1">
    <property type="nucleotide sequence ID" value="NZ_JBBYHS010000019.1"/>
</dbReference>
<name>A0ABU9ISS9_9FLAO</name>
<protein>
    <submittedName>
        <fullName evidence="2">Glycosyltransferase</fullName>
        <ecNumber evidence="2">2.4.-.-</ecNumber>
    </submittedName>
</protein>
<keyword evidence="1 2" id="KW-0808">Transferase</keyword>
<keyword evidence="3" id="KW-1185">Reference proteome</keyword>
<keyword evidence="2" id="KW-0328">Glycosyltransferase</keyword>
<dbReference type="EMBL" id="JBBYHS010000019">
    <property type="protein sequence ID" value="MEL1255511.1"/>
    <property type="molecule type" value="Genomic_DNA"/>
</dbReference>